<dbReference type="EMBL" id="CM004387">
    <property type="protein sequence ID" value="OAY61951.1"/>
    <property type="molecule type" value="Genomic_DNA"/>
</dbReference>
<dbReference type="InterPro" id="IPR035979">
    <property type="entry name" value="RBD_domain_sf"/>
</dbReference>
<dbReference type="PROSITE" id="PS50020">
    <property type="entry name" value="WW_DOMAIN_2"/>
    <property type="match status" value="1"/>
</dbReference>
<dbReference type="Pfam" id="PF00076">
    <property type="entry name" value="RRM_1"/>
    <property type="match status" value="2"/>
</dbReference>
<reference evidence="6" key="1">
    <citation type="submission" date="2016-02" db="EMBL/GenBank/DDBJ databases">
        <title>WGS assembly of Manihot esculenta.</title>
        <authorList>
            <person name="Bredeson J.V."/>
            <person name="Prochnik S.E."/>
            <person name="Lyons J.B."/>
            <person name="Schmutz J."/>
            <person name="Grimwood J."/>
            <person name="Vrebalov J."/>
            <person name="Bart R.S."/>
            <person name="Amuge T."/>
            <person name="Ferguson M.E."/>
            <person name="Green R."/>
            <person name="Putnam N."/>
            <person name="Stites J."/>
            <person name="Rounsley S."/>
            <person name="Rokhsar D.S."/>
        </authorList>
    </citation>
    <scope>NUCLEOTIDE SEQUENCE [LARGE SCALE GENOMIC DNA]</scope>
    <source>
        <tissue evidence="6">Leaf</tissue>
    </source>
</reference>
<dbReference type="AlphaFoldDB" id="A0A2C9WNU0"/>
<dbReference type="InterPro" id="IPR000504">
    <property type="entry name" value="RRM_dom"/>
</dbReference>
<sequence>MVVHDYLRPRMSCTGISIRWKLTVALVIEDDGRRWPLCASGLQEVVKVVCQQPSFCVLQPSLFFSFAYHNDEAVNAKLYVAPVPRTTTEEYIRPLFEGHGNVVEVIFPKDKRTGQQQGYCFVKYATIEEADRAIRALNDQHTVPGEAAPIKVRYADGERERLGKVERGRLVKGEREHPGGGEFVDKLYVGSINKQASKQEIEEIFSPYGHVEDVYIARDVLKQSRGCAFIKFSHRDMAVAAIKALNGTFTMRGCDLPLVVRFADPKKRKTGELRGNYASGGQNFCPGYHEPMIRPAPNFGDSMGGCVLPNASYCVQEISSNSQPQTVSHAVELTHGAPHITEPSLPAVKQPPTQLCQMPLQQTQVPQQCLQSSQQAVSEMMKQSPNLEQHQGVQINPESAGNENNPPAVNVTSAALAVPPSTLTVDPLECDWSEHSCPDGYKYYYNCTTCESRWEKPDEFISYQLQLQKRQKPNNSSQQLHSLSTSLCGEEVGKMQKFLFIDQDLGHVQIKSDTSPVVDPTCV</sequence>
<dbReference type="InterPro" id="IPR036020">
    <property type="entry name" value="WW_dom_sf"/>
</dbReference>
<dbReference type="STRING" id="3983.A0A2C9WNU0"/>
<dbReference type="Pfam" id="PF00397">
    <property type="entry name" value="WW"/>
    <property type="match status" value="1"/>
</dbReference>
<dbReference type="CDD" id="cd00201">
    <property type="entry name" value="WW"/>
    <property type="match status" value="1"/>
</dbReference>
<dbReference type="SUPFAM" id="SSF54928">
    <property type="entry name" value="RNA-binding domain, RBD"/>
    <property type="match status" value="2"/>
</dbReference>
<dbReference type="GO" id="GO:0005737">
    <property type="term" value="C:cytoplasm"/>
    <property type="evidence" value="ECO:0000318"/>
    <property type="project" value="GO_Central"/>
</dbReference>
<feature type="domain" description="RRM" evidence="5">
    <location>
        <begin position="185"/>
        <end position="265"/>
    </location>
</feature>
<keyword evidence="1" id="KW-0677">Repeat</keyword>
<dbReference type="InterPro" id="IPR012677">
    <property type="entry name" value="Nucleotide-bd_a/b_plait_sf"/>
</dbReference>
<proteinExistence type="predicted"/>
<feature type="domain" description="RRM" evidence="5">
    <location>
        <begin position="76"/>
        <end position="157"/>
    </location>
</feature>
<gene>
    <name evidence="6" type="ORF">MANES_01G230100</name>
</gene>
<evidence type="ECO:0000259" key="4">
    <source>
        <dbReference type="PROSITE" id="PS50020"/>
    </source>
</evidence>
<dbReference type="InterPro" id="IPR001202">
    <property type="entry name" value="WW_dom"/>
</dbReference>
<dbReference type="PROSITE" id="PS50102">
    <property type="entry name" value="RRM"/>
    <property type="match status" value="2"/>
</dbReference>
<evidence type="ECO:0000256" key="3">
    <source>
        <dbReference type="PROSITE-ProRule" id="PRU00176"/>
    </source>
</evidence>
<dbReference type="GO" id="GO:0003729">
    <property type="term" value="F:mRNA binding"/>
    <property type="evidence" value="ECO:0000318"/>
    <property type="project" value="GO_Central"/>
</dbReference>
<dbReference type="SMART" id="SM00456">
    <property type="entry name" value="WW"/>
    <property type="match status" value="1"/>
</dbReference>
<evidence type="ECO:0008006" key="7">
    <source>
        <dbReference type="Google" id="ProtNLM"/>
    </source>
</evidence>
<organism evidence="6">
    <name type="scientific">Manihot esculenta</name>
    <name type="common">Cassava</name>
    <name type="synonym">Jatropha manihot</name>
    <dbReference type="NCBI Taxonomy" id="3983"/>
    <lineage>
        <taxon>Eukaryota</taxon>
        <taxon>Viridiplantae</taxon>
        <taxon>Streptophyta</taxon>
        <taxon>Embryophyta</taxon>
        <taxon>Tracheophyta</taxon>
        <taxon>Spermatophyta</taxon>
        <taxon>Magnoliopsida</taxon>
        <taxon>eudicotyledons</taxon>
        <taxon>Gunneridae</taxon>
        <taxon>Pentapetalae</taxon>
        <taxon>rosids</taxon>
        <taxon>fabids</taxon>
        <taxon>Malpighiales</taxon>
        <taxon>Euphorbiaceae</taxon>
        <taxon>Crotonoideae</taxon>
        <taxon>Manihoteae</taxon>
        <taxon>Manihot</taxon>
    </lineage>
</organism>
<dbReference type="SMART" id="SM00360">
    <property type="entry name" value="RRM"/>
    <property type="match status" value="2"/>
</dbReference>
<dbReference type="PROSITE" id="PS01159">
    <property type="entry name" value="WW_DOMAIN_1"/>
    <property type="match status" value="1"/>
</dbReference>
<dbReference type="Gene3D" id="3.30.70.330">
    <property type="match status" value="2"/>
</dbReference>
<name>A0A2C9WNU0_MANES</name>
<feature type="domain" description="WW" evidence="4">
    <location>
        <begin position="426"/>
        <end position="459"/>
    </location>
</feature>
<dbReference type="GO" id="GO:0005634">
    <property type="term" value="C:nucleus"/>
    <property type="evidence" value="ECO:0000318"/>
    <property type="project" value="GO_Central"/>
</dbReference>
<keyword evidence="2 3" id="KW-0694">RNA-binding</keyword>
<dbReference type="SUPFAM" id="SSF51045">
    <property type="entry name" value="WW domain"/>
    <property type="match status" value="1"/>
</dbReference>
<evidence type="ECO:0000256" key="2">
    <source>
        <dbReference type="ARBA" id="ARBA00022884"/>
    </source>
</evidence>
<dbReference type="Gene3D" id="2.20.70.10">
    <property type="match status" value="1"/>
</dbReference>
<evidence type="ECO:0000259" key="5">
    <source>
        <dbReference type="PROSITE" id="PS50102"/>
    </source>
</evidence>
<evidence type="ECO:0000313" key="6">
    <source>
        <dbReference type="EMBL" id="OAY61951.1"/>
    </source>
</evidence>
<protein>
    <recommendedName>
        <fullName evidence="7">Flowering time control protein FCA</fullName>
    </recommendedName>
</protein>
<dbReference type="PANTHER" id="PTHR24012">
    <property type="entry name" value="RNA BINDING PROTEIN"/>
    <property type="match status" value="1"/>
</dbReference>
<evidence type="ECO:0000256" key="1">
    <source>
        <dbReference type="ARBA" id="ARBA00022737"/>
    </source>
</evidence>
<dbReference type="GO" id="GO:1990904">
    <property type="term" value="C:ribonucleoprotein complex"/>
    <property type="evidence" value="ECO:0000318"/>
    <property type="project" value="GO_Central"/>
</dbReference>
<accession>A0A2C9WNU0</accession>